<evidence type="ECO:0000313" key="2">
    <source>
        <dbReference type="EMBL" id="MFC3678978.1"/>
    </source>
</evidence>
<dbReference type="InterPro" id="IPR000182">
    <property type="entry name" value="GNAT_dom"/>
</dbReference>
<dbReference type="Pfam" id="PF13508">
    <property type="entry name" value="Acetyltransf_7"/>
    <property type="match status" value="1"/>
</dbReference>
<keyword evidence="2" id="KW-0012">Acyltransferase</keyword>
<gene>
    <name evidence="2" type="ORF">ACFOMG_02470</name>
</gene>
<evidence type="ECO:0000313" key="3">
    <source>
        <dbReference type="Proteomes" id="UP001595722"/>
    </source>
</evidence>
<keyword evidence="3" id="KW-1185">Reference proteome</keyword>
<dbReference type="Gene3D" id="3.40.630.30">
    <property type="match status" value="1"/>
</dbReference>
<dbReference type="EMBL" id="JBHRYB010000001">
    <property type="protein sequence ID" value="MFC3678978.1"/>
    <property type="molecule type" value="Genomic_DNA"/>
</dbReference>
<dbReference type="SUPFAM" id="SSF55729">
    <property type="entry name" value="Acyl-CoA N-acyltransferases (Nat)"/>
    <property type="match status" value="1"/>
</dbReference>
<dbReference type="InterPro" id="IPR016181">
    <property type="entry name" value="Acyl_CoA_acyltransferase"/>
</dbReference>
<feature type="domain" description="N-acetyltransferase" evidence="1">
    <location>
        <begin position="47"/>
        <end position="112"/>
    </location>
</feature>
<dbReference type="RefSeq" id="WP_376864562.1">
    <property type="nucleotide sequence ID" value="NZ_JBHRYB010000001.1"/>
</dbReference>
<protein>
    <submittedName>
        <fullName evidence="2">GNAT family N-acetyltransferase</fullName>
        <ecNumber evidence="2">2.3.1.-</ecNumber>
    </submittedName>
</protein>
<proteinExistence type="predicted"/>
<sequence length="146" mass="16635">MNERTIFNSAVSAIALNALYKTSQDSGRAAPHERLVGLEHYQPERQLVCGARLIPYQGHWLLRNLCTLPHCRGQRLASQLLQQLQQLHDCQPLYTLPLPELDAFYLSNGFQPLSDNDLPAALLPVLRQSRRRHKGIQAMVSCQRLR</sequence>
<organism evidence="2 3">
    <name type="scientific">Bacterioplanoides pacificum</name>
    <dbReference type="NCBI Taxonomy" id="1171596"/>
    <lineage>
        <taxon>Bacteria</taxon>
        <taxon>Pseudomonadati</taxon>
        <taxon>Pseudomonadota</taxon>
        <taxon>Gammaproteobacteria</taxon>
        <taxon>Oceanospirillales</taxon>
        <taxon>Oceanospirillaceae</taxon>
        <taxon>Bacterioplanoides</taxon>
    </lineage>
</organism>
<accession>A0ABV7VN92</accession>
<name>A0ABV7VN92_9GAMM</name>
<dbReference type="GO" id="GO:0016746">
    <property type="term" value="F:acyltransferase activity"/>
    <property type="evidence" value="ECO:0007669"/>
    <property type="project" value="UniProtKB-KW"/>
</dbReference>
<reference evidence="3" key="1">
    <citation type="journal article" date="2019" name="Int. J. Syst. Evol. Microbiol.">
        <title>The Global Catalogue of Microorganisms (GCM) 10K type strain sequencing project: providing services to taxonomists for standard genome sequencing and annotation.</title>
        <authorList>
            <consortium name="The Broad Institute Genomics Platform"/>
            <consortium name="The Broad Institute Genome Sequencing Center for Infectious Disease"/>
            <person name="Wu L."/>
            <person name="Ma J."/>
        </authorList>
    </citation>
    <scope>NUCLEOTIDE SEQUENCE [LARGE SCALE GENOMIC DNA]</scope>
    <source>
        <strain evidence="3">KCTC 42424</strain>
    </source>
</reference>
<dbReference type="EC" id="2.3.1.-" evidence="2"/>
<dbReference type="Proteomes" id="UP001595722">
    <property type="component" value="Unassembled WGS sequence"/>
</dbReference>
<comment type="caution">
    <text evidence="2">The sequence shown here is derived from an EMBL/GenBank/DDBJ whole genome shotgun (WGS) entry which is preliminary data.</text>
</comment>
<evidence type="ECO:0000259" key="1">
    <source>
        <dbReference type="Pfam" id="PF13508"/>
    </source>
</evidence>
<keyword evidence="2" id="KW-0808">Transferase</keyword>